<dbReference type="EMBL" id="SSTE01022915">
    <property type="protein sequence ID" value="KAA0031728.1"/>
    <property type="molecule type" value="Genomic_DNA"/>
</dbReference>
<reference evidence="5 6" key="1">
    <citation type="submission" date="2019-08" db="EMBL/GenBank/DDBJ databases">
        <title>Draft genome sequences of two oriental melons (Cucumis melo L. var makuwa).</title>
        <authorList>
            <person name="Kwon S.-Y."/>
        </authorList>
    </citation>
    <scope>NUCLEOTIDE SEQUENCE [LARGE SCALE GENOMIC DNA]</scope>
    <source>
        <strain evidence="6">cv. Chang Bougi</strain>
        <strain evidence="5">cv. SW 3</strain>
        <tissue evidence="4">Leaf</tissue>
    </source>
</reference>
<comment type="caution">
    <text evidence="4">The sequence shown here is derived from an EMBL/GenBank/DDBJ whole genome shotgun (WGS) entry which is preliminary data.</text>
</comment>
<dbReference type="Proteomes" id="UP000321393">
    <property type="component" value="Unassembled WGS sequence"/>
</dbReference>
<dbReference type="OrthoDB" id="423313at2759"/>
<accession>A0A5D3CJS4</accession>
<evidence type="ECO:0000313" key="5">
    <source>
        <dbReference type="Proteomes" id="UP000321393"/>
    </source>
</evidence>
<dbReference type="CDD" id="cd03031">
    <property type="entry name" value="GRX_GRX_like"/>
    <property type="match status" value="1"/>
</dbReference>
<feature type="region of interest" description="Disordered" evidence="1">
    <location>
        <begin position="63"/>
        <end position="85"/>
    </location>
</feature>
<feature type="domain" description="Glutaredoxin" evidence="2">
    <location>
        <begin position="206"/>
        <end position="273"/>
    </location>
</feature>
<feature type="compositionally biased region" description="Acidic residues" evidence="1">
    <location>
        <begin position="70"/>
        <end position="80"/>
    </location>
</feature>
<name>A0A5D3CJS4_CUCMM</name>
<evidence type="ECO:0000313" key="6">
    <source>
        <dbReference type="Proteomes" id="UP000321947"/>
    </source>
</evidence>
<dbReference type="Pfam" id="PF00462">
    <property type="entry name" value="Glutaredoxin"/>
    <property type="match status" value="1"/>
</dbReference>
<evidence type="ECO:0000313" key="3">
    <source>
        <dbReference type="EMBL" id="KAA0031728.1"/>
    </source>
</evidence>
<organism evidence="4 6">
    <name type="scientific">Cucumis melo var. makuwa</name>
    <name type="common">Oriental melon</name>
    <dbReference type="NCBI Taxonomy" id="1194695"/>
    <lineage>
        <taxon>Eukaryota</taxon>
        <taxon>Viridiplantae</taxon>
        <taxon>Streptophyta</taxon>
        <taxon>Embryophyta</taxon>
        <taxon>Tracheophyta</taxon>
        <taxon>Spermatophyta</taxon>
        <taxon>Magnoliopsida</taxon>
        <taxon>eudicotyledons</taxon>
        <taxon>Gunneridae</taxon>
        <taxon>Pentapetalae</taxon>
        <taxon>rosids</taxon>
        <taxon>fabids</taxon>
        <taxon>Cucurbitales</taxon>
        <taxon>Cucurbitaceae</taxon>
        <taxon>Benincaseae</taxon>
        <taxon>Cucumis</taxon>
    </lineage>
</organism>
<dbReference type="Pfam" id="PF23733">
    <property type="entry name" value="GRXCR1-2_C"/>
    <property type="match status" value="1"/>
</dbReference>
<proteinExistence type="predicted"/>
<dbReference type="PROSITE" id="PS51354">
    <property type="entry name" value="GLUTAREDOXIN_2"/>
    <property type="match status" value="1"/>
</dbReference>
<dbReference type="Gene3D" id="3.40.30.10">
    <property type="entry name" value="Glutaredoxin"/>
    <property type="match status" value="1"/>
</dbReference>
<dbReference type="EMBL" id="SSTD01010531">
    <property type="protein sequence ID" value="TYK11785.1"/>
    <property type="molecule type" value="Genomic_DNA"/>
</dbReference>
<evidence type="ECO:0000259" key="2">
    <source>
        <dbReference type="Pfam" id="PF00462"/>
    </source>
</evidence>
<dbReference type="Proteomes" id="UP000321947">
    <property type="component" value="Unassembled WGS sequence"/>
</dbReference>
<protein>
    <recommendedName>
        <fullName evidence="2">Glutaredoxin domain-containing protein</fullName>
    </recommendedName>
</protein>
<sequence>MNGVGGKFMKKLKSIKPAIAYLNQDRILQAIAPDGYCDFFTRNENFKPNIPIQKTIQKIASNLGKKNGDGVEDGETEESGFDEKENIEPFVEYRNKDSLCSSSGNFLVDSKRETPLSEIDISSFRPPDMNSGSLFDPNLLEVFQQAVMEYMKFREDEIECRIEFEEEEKRSPLFCFEEEEEEEEEEKRSPLFCFEEKCPPGGSDSVILYTTTLRGIRKTFEDCNSIRFLLETFKVKFHERDVSMHTEFKEDLWKVLETNRALPPKLFIRGKYIGGAEEVLELHEKGKLRPLFEGIPIDQFSGIPCEGCGGVRFVLCFKCHGSRKVVDDESDEQRKCTECNENGLIICPYCS</sequence>
<dbReference type="PANTHER" id="PTHR45669:SF28">
    <property type="entry name" value="GLUTAREDOXIN DOMAIN-CONTAINING PROTEIN"/>
    <property type="match status" value="1"/>
</dbReference>
<evidence type="ECO:0000256" key="1">
    <source>
        <dbReference type="SAM" id="MobiDB-lite"/>
    </source>
</evidence>
<evidence type="ECO:0000313" key="4">
    <source>
        <dbReference type="EMBL" id="TYK11785.1"/>
    </source>
</evidence>
<dbReference type="SUPFAM" id="SSF52833">
    <property type="entry name" value="Thioredoxin-like"/>
    <property type="match status" value="1"/>
</dbReference>
<dbReference type="InterPro" id="IPR036249">
    <property type="entry name" value="Thioredoxin-like_sf"/>
</dbReference>
<gene>
    <name evidence="4" type="ORF">E5676_scaffold304G001150</name>
    <name evidence="3" type="ORF">E6C27_scaffold139G005170</name>
</gene>
<dbReference type="InterPro" id="IPR002109">
    <property type="entry name" value="Glutaredoxin"/>
</dbReference>
<dbReference type="AlphaFoldDB" id="A0A5D3CJS4"/>
<dbReference type="PANTHER" id="PTHR45669">
    <property type="entry name" value="GLUTAREDOXIN DOMAIN-CONTAINING CYSTEINE-RICH PROTEIN CG12206-RELATED"/>
    <property type="match status" value="1"/>
</dbReference>